<evidence type="ECO:0000313" key="2">
    <source>
        <dbReference type="Proteomes" id="UP001642260"/>
    </source>
</evidence>
<evidence type="ECO:0000313" key="1">
    <source>
        <dbReference type="EMBL" id="CAH8319940.1"/>
    </source>
</evidence>
<protein>
    <submittedName>
        <fullName evidence="1">Uncharacterized protein</fullName>
    </submittedName>
</protein>
<comment type="caution">
    <text evidence="1">The sequence shown here is derived from an EMBL/GenBank/DDBJ whole genome shotgun (WGS) entry which is preliminary data.</text>
</comment>
<organism evidence="1 2">
    <name type="scientific">Eruca vesicaria subsp. sativa</name>
    <name type="common">Garden rocket</name>
    <name type="synonym">Eruca sativa</name>
    <dbReference type="NCBI Taxonomy" id="29727"/>
    <lineage>
        <taxon>Eukaryota</taxon>
        <taxon>Viridiplantae</taxon>
        <taxon>Streptophyta</taxon>
        <taxon>Embryophyta</taxon>
        <taxon>Tracheophyta</taxon>
        <taxon>Spermatophyta</taxon>
        <taxon>Magnoliopsida</taxon>
        <taxon>eudicotyledons</taxon>
        <taxon>Gunneridae</taxon>
        <taxon>Pentapetalae</taxon>
        <taxon>rosids</taxon>
        <taxon>malvids</taxon>
        <taxon>Brassicales</taxon>
        <taxon>Brassicaceae</taxon>
        <taxon>Brassiceae</taxon>
        <taxon>Eruca</taxon>
    </lineage>
</organism>
<dbReference type="AlphaFoldDB" id="A0ABC8JF30"/>
<dbReference type="EMBL" id="CAKOAT010089711">
    <property type="protein sequence ID" value="CAH8319940.1"/>
    <property type="molecule type" value="Genomic_DNA"/>
</dbReference>
<gene>
    <name evidence="1" type="ORF">ERUC_LOCUS8595</name>
</gene>
<dbReference type="Proteomes" id="UP001642260">
    <property type="component" value="Unassembled WGS sequence"/>
</dbReference>
<reference evidence="1 2" key="1">
    <citation type="submission" date="2022-03" db="EMBL/GenBank/DDBJ databases">
        <authorList>
            <person name="Macdonald S."/>
            <person name="Ahmed S."/>
            <person name="Newling K."/>
        </authorList>
    </citation>
    <scope>NUCLEOTIDE SEQUENCE [LARGE SCALE GENOMIC DNA]</scope>
</reference>
<keyword evidence="2" id="KW-1185">Reference proteome</keyword>
<name>A0ABC8JF30_ERUVS</name>
<proteinExistence type="predicted"/>
<sequence length="66" mass="7782">MLERWSRISVLVEEVIKILLELGIKHRFYPHDINIKTMHTVVSSRVPQGWSENPASRAKLVYKSMY</sequence>
<accession>A0ABC8JF30</accession>